<feature type="compositionally biased region" description="Acidic residues" evidence="1">
    <location>
        <begin position="1"/>
        <end position="14"/>
    </location>
</feature>
<protein>
    <recommendedName>
        <fullName evidence="2">Integrase catalytic domain-containing protein</fullName>
    </recommendedName>
</protein>
<feature type="domain" description="Integrase catalytic" evidence="2">
    <location>
        <begin position="123"/>
        <end position="285"/>
    </location>
</feature>
<feature type="region of interest" description="Disordered" evidence="1">
    <location>
        <begin position="1"/>
        <end position="53"/>
    </location>
</feature>
<dbReference type="Gene3D" id="3.30.420.10">
    <property type="entry name" value="Ribonuclease H-like superfamily/Ribonuclease H"/>
    <property type="match status" value="1"/>
</dbReference>
<dbReference type="InterPro" id="IPR036397">
    <property type="entry name" value="RNaseH_sf"/>
</dbReference>
<dbReference type="Pfam" id="PF00665">
    <property type="entry name" value="rve"/>
    <property type="match status" value="1"/>
</dbReference>
<dbReference type="InterPro" id="IPR012337">
    <property type="entry name" value="RNaseH-like_sf"/>
</dbReference>
<dbReference type="PANTHER" id="PTHR37984:SF5">
    <property type="entry name" value="PROTEIN NYNRIN-LIKE"/>
    <property type="match status" value="1"/>
</dbReference>
<sequence>MCAGDEPVDDEADPPEPGKRQSRRLATDDDTADARADRESAMTERSRRVDDVQSHADEDECFNRCDLQIRRRKHRRKYTHNPLQYRRNTSISNRALVRDWVRSCAICQRNKTQDLHPAGLLQPLDVPSQVWADISLDFIEGLPKVHGKLVILTVVDRFSMYVHFITLSHPYTAASMARALFDGVVRLHGFPSSIVSDRDPVFTGHIWRDLFKMAGVQLRMSTVFHPQTGRQSEVVNKTIAMYLHCITGDRPRAWVDWLPWAEYCYNTSYHSALHTMPFKVVYCREPPALVPFQQGTTSTQSVDDMLSERDLFLREVRERLLQAQEHARRYYDAHHRDLEFAVGDWVWLRLLHRQALSPIDRPKGKLGTRYAGPFKVLE</sequence>
<accession>A0AAQ3UK26</accession>
<organism evidence="3 4">
    <name type="scientific">Paspalum notatum var. saurae</name>
    <dbReference type="NCBI Taxonomy" id="547442"/>
    <lineage>
        <taxon>Eukaryota</taxon>
        <taxon>Viridiplantae</taxon>
        <taxon>Streptophyta</taxon>
        <taxon>Embryophyta</taxon>
        <taxon>Tracheophyta</taxon>
        <taxon>Spermatophyta</taxon>
        <taxon>Magnoliopsida</taxon>
        <taxon>Liliopsida</taxon>
        <taxon>Poales</taxon>
        <taxon>Poaceae</taxon>
        <taxon>PACMAD clade</taxon>
        <taxon>Panicoideae</taxon>
        <taxon>Andropogonodae</taxon>
        <taxon>Paspaleae</taxon>
        <taxon>Paspalinae</taxon>
        <taxon>Paspalum</taxon>
    </lineage>
</organism>
<proteinExistence type="predicted"/>
<evidence type="ECO:0000259" key="2">
    <source>
        <dbReference type="PROSITE" id="PS50994"/>
    </source>
</evidence>
<dbReference type="GO" id="GO:0003676">
    <property type="term" value="F:nucleic acid binding"/>
    <property type="evidence" value="ECO:0007669"/>
    <property type="project" value="InterPro"/>
</dbReference>
<reference evidence="3 4" key="1">
    <citation type="submission" date="2024-02" db="EMBL/GenBank/DDBJ databases">
        <title>High-quality chromosome-scale genome assembly of Pensacola bahiagrass (Paspalum notatum Flugge var. saurae).</title>
        <authorList>
            <person name="Vega J.M."/>
            <person name="Podio M."/>
            <person name="Orjuela J."/>
            <person name="Siena L.A."/>
            <person name="Pessino S.C."/>
            <person name="Combes M.C."/>
            <person name="Mariac C."/>
            <person name="Albertini E."/>
            <person name="Pupilli F."/>
            <person name="Ortiz J.P.A."/>
            <person name="Leblanc O."/>
        </authorList>
    </citation>
    <scope>NUCLEOTIDE SEQUENCE [LARGE SCALE GENOMIC DNA]</scope>
    <source>
        <strain evidence="3">R1</strain>
        <tissue evidence="3">Leaf</tissue>
    </source>
</reference>
<evidence type="ECO:0000313" key="4">
    <source>
        <dbReference type="Proteomes" id="UP001341281"/>
    </source>
</evidence>
<dbReference type="EMBL" id="CP144753">
    <property type="protein sequence ID" value="WVZ93720.1"/>
    <property type="molecule type" value="Genomic_DNA"/>
</dbReference>
<keyword evidence="4" id="KW-1185">Reference proteome</keyword>
<name>A0AAQ3UK26_PASNO</name>
<dbReference type="PROSITE" id="PS50994">
    <property type="entry name" value="INTEGRASE"/>
    <property type="match status" value="1"/>
</dbReference>
<feature type="compositionally biased region" description="Basic and acidic residues" evidence="1">
    <location>
        <begin position="32"/>
        <end position="53"/>
    </location>
</feature>
<dbReference type="InterPro" id="IPR050951">
    <property type="entry name" value="Retrovirus_Pol_polyprotein"/>
</dbReference>
<dbReference type="FunFam" id="3.30.420.10:FF:000219">
    <property type="entry name" value="Putative retroelement"/>
    <property type="match status" value="1"/>
</dbReference>
<dbReference type="AlphaFoldDB" id="A0AAQ3UK26"/>
<gene>
    <name evidence="3" type="ORF">U9M48_039677</name>
</gene>
<evidence type="ECO:0000256" key="1">
    <source>
        <dbReference type="SAM" id="MobiDB-lite"/>
    </source>
</evidence>
<dbReference type="GO" id="GO:0015074">
    <property type="term" value="P:DNA integration"/>
    <property type="evidence" value="ECO:0007669"/>
    <property type="project" value="InterPro"/>
</dbReference>
<dbReference type="SUPFAM" id="SSF53098">
    <property type="entry name" value="Ribonuclease H-like"/>
    <property type="match status" value="1"/>
</dbReference>
<evidence type="ECO:0000313" key="3">
    <source>
        <dbReference type="EMBL" id="WVZ93720.1"/>
    </source>
</evidence>
<dbReference type="PANTHER" id="PTHR37984">
    <property type="entry name" value="PROTEIN CBG26694"/>
    <property type="match status" value="1"/>
</dbReference>
<dbReference type="Proteomes" id="UP001341281">
    <property type="component" value="Chromosome 09"/>
</dbReference>
<dbReference type="InterPro" id="IPR001584">
    <property type="entry name" value="Integrase_cat-core"/>
</dbReference>